<gene>
    <name evidence="4" type="primary">fadH_1</name>
    <name evidence="4" type="ORF">BHE75_01954</name>
</gene>
<dbReference type="OrthoDB" id="9804454at2"/>
<accession>A0A1S1HHG2</accession>
<keyword evidence="2 4" id="KW-0560">Oxidoreductase</keyword>
<evidence type="ECO:0000259" key="3">
    <source>
        <dbReference type="Pfam" id="PF00724"/>
    </source>
</evidence>
<dbReference type="InterPro" id="IPR051799">
    <property type="entry name" value="NADH_flavin_oxidoreductase"/>
</dbReference>
<protein>
    <submittedName>
        <fullName evidence="4">2,4-dienoyl-CoA reductase [NADPH]</fullName>
        <ecNumber evidence="4">1.3.1.34</ecNumber>
    </submittedName>
</protein>
<dbReference type="GO" id="GO:0008670">
    <property type="term" value="F:2,4-dienoyl-CoA reductase (NADPH) activity"/>
    <property type="evidence" value="ECO:0007669"/>
    <property type="project" value="UniProtKB-EC"/>
</dbReference>
<evidence type="ECO:0000256" key="2">
    <source>
        <dbReference type="ARBA" id="ARBA00023002"/>
    </source>
</evidence>
<dbReference type="PANTHER" id="PTHR43656">
    <property type="entry name" value="BINDING OXIDOREDUCTASE, PUTATIVE (AFU_ORTHOLOGUE AFUA_2G08260)-RELATED"/>
    <property type="match status" value="1"/>
</dbReference>
<keyword evidence="5" id="KW-1185">Reference proteome</keyword>
<feature type="domain" description="NADH:flavin oxidoreductase/NADH oxidase N-terminal" evidence="3">
    <location>
        <begin position="6"/>
        <end position="258"/>
    </location>
</feature>
<evidence type="ECO:0000313" key="5">
    <source>
        <dbReference type="Proteomes" id="UP000179467"/>
    </source>
</evidence>
<comment type="caution">
    <text evidence="4">The sequence shown here is derived from an EMBL/GenBank/DDBJ whole genome shotgun (WGS) entry which is preliminary data.</text>
</comment>
<dbReference type="Gene3D" id="3.20.20.70">
    <property type="entry name" value="Aldolase class I"/>
    <property type="match status" value="1"/>
</dbReference>
<reference evidence="4 5" key="1">
    <citation type="submission" date="2016-09" db="EMBL/GenBank/DDBJ databases">
        <title>Metabolic pathway, cell adaptation mechanisms and a novel monoxygenase revealed through proteogenomic-transcription analysis of a Sphingomonas haloaromaticamans strain degrading the fungicide ortho-phenylphenol.</title>
        <authorList>
            <person name="Perruchon C."/>
            <person name="Papadopoulou E.S."/>
            <person name="Rousidou C."/>
            <person name="Vasileiadis S."/>
            <person name="Tanou G."/>
            <person name="Amoutzias G."/>
            <person name="Molassiotis A."/>
            <person name="Karpouzas D.G."/>
        </authorList>
    </citation>
    <scope>NUCLEOTIDE SEQUENCE [LARGE SCALE GENOMIC DNA]</scope>
    <source>
        <strain evidence="4 5">P3</strain>
    </source>
</reference>
<dbReference type="GO" id="GO:0010181">
    <property type="term" value="F:FMN binding"/>
    <property type="evidence" value="ECO:0007669"/>
    <property type="project" value="InterPro"/>
</dbReference>
<dbReference type="EMBL" id="MIPT01000001">
    <property type="protein sequence ID" value="OHT19960.1"/>
    <property type="molecule type" value="Genomic_DNA"/>
</dbReference>
<sequence>MAADPFSPVQIGPITIKNRFIRSGANETKNKNMNPTKALLEFHRAYAENEVALTTLAYIAVSKDGRTLPGQGTLSDESVPHYRAITDAIHAAGGKASAQITHGGSFCQIKDLSTSRCMSSSGGIDKMGVMMGRPFQRAMTRADMDMVRDEFATAALRAEQAGFDAVELHMGHGYLLNQYISPLSNFRRDEYGGSAENRVRFPAEVLAAVKAAVGGRLAVLAKINLVDGVPKGATIQDTIVTAKALEAAGADMLVLSAGRNIESTWKMFGSPLPYDEMAGMQKSLLAKLQFAILKRSTPKMPPFHENYLMEDALTLKAALGPDRKVKLSYLGGVQSLTSARAALDEGFDAVAVARALIHDPTLVAQWKAGTRDKSGCTACNRCVAVMYGPSGTYCPETGNAIDAALNQIYAGEETRHAA</sequence>
<dbReference type="SUPFAM" id="SSF51395">
    <property type="entry name" value="FMN-linked oxidoreductases"/>
    <property type="match status" value="1"/>
</dbReference>
<organism evidence="4 5">
    <name type="scientific">Edaphosphingomonas haloaromaticamans</name>
    <dbReference type="NCBI Taxonomy" id="653954"/>
    <lineage>
        <taxon>Bacteria</taxon>
        <taxon>Pseudomonadati</taxon>
        <taxon>Pseudomonadota</taxon>
        <taxon>Alphaproteobacteria</taxon>
        <taxon>Sphingomonadales</taxon>
        <taxon>Rhizorhabdaceae</taxon>
        <taxon>Edaphosphingomonas</taxon>
    </lineage>
</organism>
<dbReference type="InterPro" id="IPR001155">
    <property type="entry name" value="OxRdtase_FMN_N"/>
</dbReference>
<dbReference type="Pfam" id="PF00724">
    <property type="entry name" value="Oxidored_FMN"/>
    <property type="match status" value="1"/>
</dbReference>
<evidence type="ECO:0000256" key="1">
    <source>
        <dbReference type="ARBA" id="ARBA00022630"/>
    </source>
</evidence>
<keyword evidence="1" id="KW-0285">Flavoprotein</keyword>
<dbReference type="Proteomes" id="UP000179467">
    <property type="component" value="Unassembled WGS sequence"/>
</dbReference>
<dbReference type="InterPro" id="IPR013785">
    <property type="entry name" value="Aldolase_TIM"/>
</dbReference>
<proteinExistence type="predicted"/>
<dbReference type="CDD" id="cd02803">
    <property type="entry name" value="OYE_like_FMN_family"/>
    <property type="match status" value="1"/>
</dbReference>
<evidence type="ECO:0000313" key="4">
    <source>
        <dbReference type="EMBL" id="OHT19960.1"/>
    </source>
</evidence>
<dbReference type="EC" id="1.3.1.34" evidence="4"/>
<name>A0A1S1HHG2_9SPHN</name>
<dbReference type="RefSeq" id="WP_015460325.1">
    <property type="nucleotide sequence ID" value="NZ_MIPT01000001.1"/>
</dbReference>
<dbReference type="AlphaFoldDB" id="A0A1S1HHG2"/>
<dbReference type="PANTHER" id="PTHR43656:SF2">
    <property type="entry name" value="BINDING OXIDOREDUCTASE, PUTATIVE (AFU_ORTHOLOGUE AFUA_2G08260)-RELATED"/>
    <property type="match status" value="1"/>
</dbReference>